<dbReference type="SUPFAM" id="SSF51569">
    <property type="entry name" value="Aldolase"/>
    <property type="match status" value="1"/>
</dbReference>
<dbReference type="SUPFAM" id="SSF51269">
    <property type="entry name" value="AFP III-like domain"/>
    <property type="match status" value="1"/>
</dbReference>
<dbReference type="PANTHER" id="PTHR42966:SF1">
    <property type="entry name" value="SIALIC ACID SYNTHASE"/>
    <property type="match status" value="1"/>
</dbReference>
<dbReference type="AlphaFoldDB" id="A0A1M5R2B3"/>
<dbReference type="InterPro" id="IPR006190">
    <property type="entry name" value="SAF_AFP_Neu5Ac"/>
</dbReference>
<dbReference type="SMART" id="SM00858">
    <property type="entry name" value="SAF"/>
    <property type="match status" value="1"/>
</dbReference>
<dbReference type="STRING" id="1123350.SAMN02744040_01203"/>
<dbReference type="InterPro" id="IPR051690">
    <property type="entry name" value="PseI-like"/>
</dbReference>
<dbReference type="InterPro" id="IPR013974">
    <property type="entry name" value="SAF"/>
</dbReference>
<dbReference type="OrthoDB" id="9814210at2"/>
<feature type="domain" description="AFP-like" evidence="1">
    <location>
        <begin position="279"/>
        <end position="334"/>
    </location>
</feature>
<dbReference type="CDD" id="cd11615">
    <property type="entry name" value="SAF_NeuB_like"/>
    <property type="match status" value="1"/>
</dbReference>
<protein>
    <submittedName>
        <fullName evidence="2">N-acetylneuraminate synthase</fullName>
    </submittedName>
</protein>
<dbReference type="Proteomes" id="UP000242520">
    <property type="component" value="Unassembled WGS sequence"/>
</dbReference>
<proteinExistence type="predicted"/>
<keyword evidence="3" id="KW-1185">Reference proteome</keyword>
<dbReference type="PANTHER" id="PTHR42966">
    <property type="entry name" value="N-ACETYLNEURAMINATE SYNTHASE"/>
    <property type="match status" value="1"/>
</dbReference>
<evidence type="ECO:0000313" key="2">
    <source>
        <dbReference type="EMBL" id="SHH20288.1"/>
    </source>
</evidence>
<dbReference type="InterPro" id="IPR013132">
    <property type="entry name" value="PseI/NeuA/B-like_N"/>
</dbReference>
<reference evidence="3" key="1">
    <citation type="submission" date="2016-11" db="EMBL/GenBank/DDBJ databases">
        <authorList>
            <person name="Varghese N."/>
            <person name="Submissions S."/>
        </authorList>
    </citation>
    <scope>NUCLEOTIDE SEQUENCE [LARGE SCALE GENOMIC DNA]</scope>
    <source>
        <strain evidence="3">DSM 15285</strain>
    </source>
</reference>
<evidence type="ECO:0000259" key="1">
    <source>
        <dbReference type="PROSITE" id="PS50844"/>
    </source>
</evidence>
<dbReference type="Pfam" id="PF08666">
    <property type="entry name" value="SAF"/>
    <property type="match status" value="1"/>
</dbReference>
<dbReference type="Gene3D" id="3.20.20.70">
    <property type="entry name" value="Aldolase class I"/>
    <property type="match status" value="1"/>
</dbReference>
<dbReference type="InterPro" id="IPR036732">
    <property type="entry name" value="AFP_Neu5c_C_sf"/>
</dbReference>
<dbReference type="InterPro" id="IPR020007">
    <property type="entry name" value="NeuB/NeuA"/>
</dbReference>
<dbReference type="InterPro" id="IPR057736">
    <property type="entry name" value="SAF_PseI/NeuA/NeuB"/>
</dbReference>
<sequence length="334" mass="37521">MSVFIIAEAGVNHNGKIELAYKLIDKAVEAGCDAVKFQTFKTEKIIGKKADKAQYQKENTGHEESQFEMVKKLELSYDDFTKLKKYCESKNIMFLSTPDDIDSLNFLCDLGVSYIKVGSTEVTNIDYLKEIAKKQIPIILSTGMSTLGEVEKALDAIYSQANRNVTLLHATTDYPTNYEDVNLNAMVTLKNAFKVDVGYSDHTLGYEAAIAAVTLGAVIIEKHFTLDKNMQGPDHKASLNPFELKEFVKSIRNTEALLGNGIKKPTKRELKIMNQVRRSIVASKELKKGTKLTKDILEFKRPGNGIKPEFIDILIGRTLKRDLTEDEPINWEDV</sequence>
<gene>
    <name evidence="2" type="ORF">SAMN02744040_01203</name>
</gene>
<dbReference type="GO" id="GO:0016051">
    <property type="term" value="P:carbohydrate biosynthetic process"/>
    <property type="evidence" value="ECO:0007669"/>
    <property type="project" value="InterPro"/>
</dbReference>
<organism evidence="2 3">
    <name type="scientific">Tepidibacter thalassicus DSM 15285</name>
    <dbReference type="NCBI Taxonomy" id="1123350"/>
    <lineage>
        <taxon>Bacteria</taxon>
        <taxon>Bacillati</taxon>
        <taxon>Bacillota</taxon>
        <taxon>Clostridia</taxon>
        <taxon>Peptostreptococcales</taxon>
        <taxon>Peptostreptococcaceae</taxon>
        <taxon>Tepidibacter</taxon>
    </lineage>
</organism>
<dbReference type="GO" id="GO:0047444">
    <property type="term" value="F:N-acylneuraminate-9-phosphate synthase activity"/>
    <property type="evidence" value="ECO:0007669"/>
    <property type="project" value="TreeGrafter"/>
</dbReference>
<dbReference type="PROSITE" id="PS50844">
    <property type="entry name" value="AFP_LIKE"/>
    <property type="match status" value="1"/>
</dbReference>
<name>A0A1M5R2B3_9FIRM</name>
<dbReference type="EMBL" id="FQXH01000010">
    <property type="protein sequence ID" value="SHH20288.1"/>
    <property type="molecule type" value="Genomic_DNA"/>
</dbReference>
<dbReference type="Gene3D" id="3.90.1210.10">
    <property type="entry name" value="Antifreeze-like/N-acetylneuraminic acid synthase C-terminal domain"/>
    <property type="match status" value="1"/>
</dbReference>
<dbReference type="NCBIfam" id="TIGR03569">
    <property type="entry name" value="NeuB_NnaB"/>
    <property type="match status" value="1"/>
</dbReference>
<dbReference type="RefSeq" id="WP_072724619.1">
    <property type="nucleotide sequence ID" value="NZ_FQXH01000010.1"/>
</dbReference>
<dbReference type="Pfam" id="PF03102">
    <property type="entry name" value="NeuB"/>
    <property type="match status" value="1"/>
</dbReference>
<evidence type="ECO:0000313" key="3">
    <source>
        <dbReference type="Proteomes" id="UP000242520"/>
    </source>
</evidence>
<dbReference type="InterPro" id="IPR013785">
    <property type="entry name" value="Aldolase_TIM"/>
</dbReference>
<accession>A0A1M5R2B3</accession>